<dbReference type="Gene3D" id="2.120.10.30">
    <property type="entry name" value="TolB, C-terminal domain"/>
    <property type="match status" value="1"/>
</dbReference>
<dbReference type="GO" id="GO:0005773">
    <property type="term" value="C:vacuole"/>
    <property type="evidence" value="ECO:0007669"/>
    <property type="project" value="UniProtKB-SubCell"/>
</dbReference>
<evidence type="ECO:0000313" key="8">
    <source>
        <dbReference type="Proteomes" id="UP001055439"/>
    </source>
</evidence>
<sequence>MRRWCSMAAAVVAALLALAAHVSLYSPISPLPLPLPVSPFTVTPNNLLQVLPFTPRWSCYVCALILTSSACVVGTQRVERLGEGRLEGPEDVYVDGDGTLYTAARDGWIKRMHAANGSWEDWRLVGGSSLLGLTLSVSGDVLICDADKGLLKVGKEDVVILASEVNGSKIRFADDVIQVSDGSAAYFSDASSRFGFHEWFLDLLEARPNGRLLKFDASTKETTVVLADLAFPNGVALSSDQDFLVVCETWRFRCLKHWLKGKKTGETEVFIDNLPGGPDNIKLAPDGSFWIAVLQLRSKGMDLLHRSPTAKTVVAAFPKVVKALQPSGSGAMVVNVGSDGKIRRVLDDSDGKVMSFVTSAMEFQGYLYMGSLQSNFIGKLNIGSDQPR</sequence>
<dbReference type="PANTHER" id="PTHR10426:SF68">
    <property type="entry name" value="OS07G0614000 PROTEIN"/>
    <property type="match status" value="1"/>
</dbReference>
<keyword evidence="4" id="KW-0325">Glycoprotein</keyword>
<dbReference type="InterPro" id="IPR011042">
    <property type="entry name" value="6-blade_b-propeller_TolB-like"/>
</dbReference>
<evidence type="ECO:0000256" key="4">
    <source>
        <dbReference type="ARBA" id="ARBA00023180"/>
    </source>
</evidence>
<protein>
    <submittedName>
        <fullName evidence="7">Strictosidine synthase</fullName>
    </submittedName>
</protein>
<dbReference type="OrthoDB" id="5307922at2759"/>
<keyword evidence="5" id="KW-0732">Signal</keyword>
<dbReference type="AlphaFoldDB" id="A0A9E7JHI8"/>
<evidence type="ECO:0000256" key="3">
    <source>
        <dbReference type="ARBA" id="ARBA00022554"/>
    </source>
</evidence>
<comment type="similarity">
    <text evidence="2">Belongs to the strictosidine synthase family.</text>
</comment>
<evidence type="ECO:0000256" key="2">
    <source>
        <dbReference type="ARBA" id="ARBA00009191"/>
    </source>
</evidence>
<organism evidence="7 8">
    <name type="scientific">Musa troglodytarum</name>
    <name type="common">fe'i banana</name>
    <dbReference type="NCBI Taxonomy" id="320322"/>
    <lineage>
        <taxon>Eukaryota</taxon>
        <taxon>Viridiplantae</taxon>
        <taxon>Streptophyta</taxon>
        <taxon>Embryophyta</taxon>
        <taxon>Tracheophyta</taxon>
        <taxon>Spermatophyta</taxon>
        <taxon>Magnoliopsida</taxon>
        <taxon>Liliopsida</taxon>
        <taxon>Zingiberales</taxon>
        <taxon>Musaceae</taxon>
        <taxon>Musa</taxon>
    </lineage>
</organism>
<dbReference type="InterPro" id="IPR018119">
    <property type="entry name" value="Strictosidine_synth_cons-reg"/>
</dbReference>
<feature type="chain" id="PRO_5039351420" evidence="5">
    <location>
        <begin position="20"/>
        <end position="388"/>
    </location>
</feature>
<evidence type="ECO:0000256" key="1">
    <source>
        <dbReference type="ARBA" id="ARBA00004116"/>
    </source>
</evidence>
<evidence type="ECO:0000313" key="7">
    <source>
        <dbReference type="EMBL" id="URD81373.1"/>
    </source>
</evidence>
<dbReference type="PANTHER" id="PTHR10426">
    <property type="entry name" value="STRICTOSIDINE SYNTHASE-RELATED"/>
    <property type="match status" value="1"/>
</dbReference>
<dbReference type="FunFam" id="2.120.10.30:FF:000066">
    <property type="entry name" value="ABC transporter permease protein"/>
    <property type="match status" value="1"/>
</dbReference>
<dbReference type="GO" id="GO:0016787">
    <property type="term" value="F:hydrolase activity"/>
    <property type="evidence" value="ECO:0007669"/>
    <property type="project" value="TreeGrafter"/>
</dbReference>
<dbReference type="EMBL" id="CP097503">
    <property type="protein sequence ID" value="URD81373.1"/>
    <property type="molecule type" value="Genomic_DNA"/>
</dbReference>
<gene>
    <name evidence="7" type="ORF">MUK42_02033</name>
</gene>
<evidence type="ECO:0000259" key="6">
    <source>
        <dbReference type="Pfam" id="PF03088"/>
    </source>
</evidence>
<accession>A0A9E7JHI8</accession>
<dbReference type="SUPFAM" id="SSF63829">
    <property type="entry name" value="Calcium-dependent phosphotriesterase"/>
    <property type="match status" value="1"/>
</dbReference>
<dbReference type="Pfam" id="PF03088">
    <property type="entry name" value="Str_synth"/>
    <property type="match status" value="1"/>
</dbReference>
<feature type="signal peptide" evidence="5">
    <location>
        <begin position="1"/>
        <end position="19"/>
    </location>
</feature>
<dbReference type="Proteomes" id="UP001055439">
    <property type="component" value="Chromosome 10"/>
</dbReference>
<keyword evidence="8" id="KW-1185">Reference proteome</keyword>
<proteinExistence type="inferred from homology"/>
<dbReference type="Pfam" id="PF20067">
    <property type="entry name" value="SSL_N"/>
    <property type="match status" value="1"/>
</dbReference>
<dbReference type="GO" id="GO:0012505">
    <property type="term" value="C:endomembrane system"/>
    <property type="evidence" value="ECO:0007669"/>
    <property type="project" value="TreeGrafter"/>
</dbReference>
<name>A0A9E7JHI8_9LILI</name>
<reference evidence="7" key="1">
    <citation type="submission" date="2022-05" db="EMBL/GenBank/DDBJ databases">
        <title>The Musa troglodytarum L. genome provides insights into the mechanism of non-climacteric behaviour and enrichment of carotenoids.</title>
        <authorList>
            <person name="Wang J."/>
        </authorList>
    </citation>
    <scope>NUCLEOTIDE SEQUENCE</scope>
    <source>
        <tissue evidence="7">Leaf</tissue>
    </source>
</reference>
<keyword evidence="3" id="KW-0926">Vacuole</keyword>
<evidence type="ECO:0000256" key="5">
    <source>
        <dbReference type="SAM" id="SignalP"/>
    </source>
</evidence>
<comment type="subcellular location">
    <subcellularLocation>
        <location evidence="1">Vacuole</location>
    </subcellularLocation>
</comment>
<feature type="domain" description="Strictosidine synthase conserved region" evidence="6">
    <location>
        <begin position="178"/>
        <end position="261"/>
    </location>
</feature>